<comment type="caution">
    <text evidence="1">The sequence shown here is derived from an EMBL/GenBank/DDBJ whole genome shotgun (WGS) entry which is preliminary data.</text>
</comment>
<organism evidence="1 2">
    <name type="scientific">Danaus plexippus plexippus</name>
    <dbReference type="NCBI Taxonomy" id="278856"/>
    <lineage>
        <taxon>Eukaryota</taxon>
        <taxon>Metazoa</taxon>
        <taxon>Ecdysozoa</taxon>
        <taxon>Arthropoda</taxon>
        <taxon>Hexapoda</taxon>
        <taxon>Insecta</taxon>
        <taxon>Pterygota</taxon>
        <taxon>Neoptera</taxon>
        <taxon>Endopterygota</taxon>
        <taxon>Lepidoptera</taxon>
        <taxon>Glossata</taxon>
        <taxon>Ditrysia</taxon>
        <taxon>Papilionoidea</taxon>
        <taxon>Nymphalidae</taxon>
        <taxon>Danainae</taxon>
        <taxon>Danaini</taxon>
        <taxon>Danaina</taxon>
        <taxon>Danaus</taxon>
        <taxon>Danaus</taxon>
    </lineage>
</organism>
<dbReference type="KEGG" id="dpl:KGM_213186A"/>
<dbReference type="InParanoid" id="A0A212FAU6"/>
<sequence>MKTVRGGRGAE</sequence>
<protein>
    <submittedName>
        <fullName evidence="1">Uncharacterized protein</fullName>
    </submittedName>
</protein>
<reference evidence="1 2" key="1">
    <citation type="journal article" date="2011" name="Cell">
        <title>The monarch butterfly genome yields insights into long-distance migration.</title>
        <authorList>
            <person name="Zhan S."/>
            <person name="Merlin C."/>
            <person name="Boore J.L."/>
            <person name="Reppert S.M."/>
        </authorList>
    </citation>
    <scope>NUCLEOTIDE SEQUENCE [LARGE SCALE GENOMIC DNA]</scope>
    <source>
        <strain evidence="1">F-2</strain>
    </source>
</reference>
<proteinExistence type="predicted"/>
<name>A0A212FAU6_DANPL</name>
<evidence type="ECO:0000313" key="2">
    <source>
        <dbReference type="Proteomes" id="UP000007151"/>
    </source>
</evidence>
<accession>A0A212FAU6</accession>
<evidence type="ECO:0000313" key="1">
    <source>
        <dbReference type="EMBL" id="OWR50864.1"/>
    </source>
</evidence>
<dbReference type="EMBL" id="AGBW02009414">
    <property type="protein sequence ID" value="OWR50864.1"/>
    <property type="molecule type" value="Genomic_DNA"/>
</dbReference>
<gene>
    <name evidence="1" type="ORF">KGM_213186A</name>
</gene>
<keyword evidence="2" id="KW-1185">Reference proteome</keyword>
<dbReference type="Proteomes" id="UP000007151">
    <property type="component" value="Unassembled WGS sequence"/>
</dbReference>
<feature type="non-terminal residue" evidence="1">
    <location>
        <position position="11"/>
    </location>
</feature>